<proteinExistence type="predicted"/>
<reference evidence="3" key="1">
    <citation type="submission" date="2016-11" db="UniProtKB">
        <authorList>
            <consortium name="WormBaseParasite"/>
        </authorList>
    </citation>
    <scope>IDENTIFICATION</scope>
</reference>
<name>A0A1I8AUI6_9BILA</name>
<feature type="region of interest" description="Disordered" evidence="1">
    <location>
        <begin position="111"/>
        <end position="154"/>
    </location>
</feature>
<accession>A0A1I8AUI6</accession>
<feature type="compositionally biased region" description="Polar residues" evidence="1">
    <location>
        <begin position="115"/>
        <end position="124"/>
    </location>
</feature>
<organism evidence="2 3">
    <name type="scientific">Steinernema glaseri</name>
    <dbReference type="NCBI Taxonomy" id="37863"/>
    <lineage>
        <taxon>Eukaryota</taxon>
        <taxon>Metazoa</taxon>
        <taxon>Ecdysozoa</taxon>
        <taxon>Nematoda</taxon>
        <taxon>Chromadorea</taxon>
        <taxon>Rhabditida</taxon>
        <taxon>Tylenchina</taxon>
        <taxon>Panagrolaimomorpha</taxon>
        <taxon>Strongyloidoidea</taxon>
        <taxon>Steinernematidae</taxon>
        <taxon>Steinernema</taxon>
    </lineage>
</organism>
<dbReference type="Proteomes" id="UP000095287">
    <property type="component" value="Unplaced"/>
</dbReference>
<keyword evidence="2" id="KW-1185">Reference proteome</keyword>
<evidence type="ECO:0000313" key="2">
    <source>
        <dbReference type="Proteomes" id="UP000095287"/>
    </source>
</evidence>
<evidence type="ECO:0000313" key="3">
    <source>
        <dbReference type="WBParaSite" id="L893_g9208.t1"/>
    </source>
</evidence>
<evidence type="ECO:0000256" key="1">
    <source>
        <dbReference type="SAM" id="MobiDB-lite"/>
    </source>
</evidence>
<dbReference type="WBParaSite" id="L893_g9208.t1">
    <property type="protein sequence ID" value="L893_g9208.t1"/>
    <property type="gene ID" value="L893_g9208"/>
</dbReference>
<protein>
    <submittedName>
        <fullName evidence="3">TMV resistance protein N-like</fullName>
    </submittedName>
</protein>
<sequence length="154" mass="17290">MTPRATTKEKRIQSEDVFLGLVASSDARRCLRAGCPVLRMPSLFTPGLEAKKREDSISVTYCGKQISALKLKYVYKQVTQIPQGLRDQRPAKSDQLMTIQEVDQTTMIHSEASHETGSNQQTVADIQIPQCGGYKPSERLKDHRPRGTRSTNDR</sequence>
<dbReference type="AlphaFoldDB" id="A0A1I8AUI6"/>